<sequence>MRVHPQRRTNRKKDAPGNARRKQGDNGRADDGKRAYSKNNLLPPGATRLGTGANGVMPGRKGWYLE</sequence>
<dbReference type="AlphaFoldDB" id="M1YGP9"/>
<keyword evidence="3" id="KW-1185">Reference proteome</keyword>
<evidence type="ECO:0000256" key="1">
    <source>
        <dbReference type="SAM" id="MobiDB-lite"/>
    </source>
</evidence>
<reference evidence="2 3" key="1">
    <citation type="journal article" date="2013" name="Front. Microbiol.">
        <title>The genome of Nitrospina gracilis illuminates the metabolism and evolution of the major marine nitrite oxidizer.</title>
        <authorList>
            <person name="Luecker S."/>
            <person name="Nowka B."/>
            <person name="Rattei T."/>
            <person name="Spieck E."/>
            <person name="and Daims H."/>
        </authorList>
    </citation>
    <scope>NUCLEOTIDE SEQUENCE [LARGE SCALE GENOMIC DNA]</scope>
    <source>
        <strain evidence="2 3">3/211</strain>
    </source>
</reference>
<feature type="compositionally biased region" description="Basic residues" evidence="1">
    <location>
        <begin position="1"/>
        <end position="11"/>
    </location>
</feature>
<name>M1YGP9_NITG3</name>
<comment type="caution">
    <text evidence="2">The sequence shown here is derived from an EMBL/GenBank/DDBJ whole genome shotgun (WGS) entry which is preliminary data.</text>
</comment>
<accession>M1YGP9</accession>
<evidence type="ECO:0000313" key="3">
    <source>
        <dbReference type="Proteomes" id="UP000011704"/>
    </source>
</evidence>
<dbReference type="STRING" id="1266370.NITGR_140021"/>
<evidence type="ECO:0000313" key="2">
    <source>
        <dbReference type="EMBL" id="CCQ89624.1"/>
    </source>
</evidence>
<dbReference type="InParanoid" id="M1YGP9"/>
<organism evidence="2 3">
    <name type="scientific">Nitrospina gracilis (strain 3/211)</name>
    <dbReference type="NCBI Taxonomy" id="1266370"/>
    <lineage>
        <taxon>Bacteria</taxon>
        <taxon>Pseudomonadati</taxon>
        <taxon>Nitrospinota/Tectimicrobiota group</taxon>
        <taxon>Nitrospinota</taxon>
        <taxon>Nitrospinia</taxon>
        <taxon>Nitrospinales</taxon>
        <taxon>Nitrospinaceae</taxon>
        <taxon>Nitrospina</taxon>
    </lineage>
</organism>
<feature type="compositionally biased region" description="Basic and acidic residues" evidence="1">
    <location>
        <begin position="22"/>
        <end position="34"/>
    </location>
</feature>
<feature type="region of interest" description="Disordered" evidence="1">
    <location>
        <begin position="1"/>
        <end position="66"/>
    </location>
</feature>
<dbReference type="EMBL" id="CAQJ01000016">
    <property type="protein sequence ID" value="CCQ89624.1"/>
    <property type="molecule type" value="Genomic_DNA"/>
</dbReference>
<protein>
    <submittedName>
        <fullName evidence="2">Uncharacterized protein</fullName>
    </submittedName>
</protein>
<proteinExistence type="predicted"/>
<gene>
    <name evidence="2" type="ORF">NITGR_140021</name>
</gene>
<dbReference type="HOGENOM" id="CLU_2826712_0_0_0"/>
<dbReference type="Proteomes" id="UP000011704">
    <property type="component" value="Unassembled WGS sequence"/>
</dbReference>